<keyword evidence="2" id="KW-1185">Reference proteome</keyword>
<feature type="non-terminal residue" evidence="1">
    <location>
        <position position="116"/>
    </location>
</feature>
<sequence length="116" mass="13126">MQGFLHTQLNSMSIMITAHDTAKLADIGSCANLNKTDKSLERINKDYEVYAAEPQYVNIDDALESKSSESEPLLSAAPSETYLKWNAVSKPYEEFNNSELYRWQAPELFVPDEEGM</sequence>
<dbReference type="EMBL" id="JTDY01007823">
    <property type="protein sequence ID" value="KOB64917.1"/>
    <property type="molecule type" value="Genomic_DNA"/>
</dbReference>
<comment type="caution">
    <text evidence="1">The sequence shown here is derived from an EMBL/GenBank/DDBJ whole genome shotgun (WGS) entry which is preliminary data.</text>
</comment>
<proteinExistence type="predicted"/>
<gene>
    <name evidence="1" type="ORF">OBRU01_23480</name>
</gene>
<organism evidence="1 2">
    <name type="scientific">Operophtera brumata</name>
    <name type="common">Winter moth</name>
    <name type="synonym">Phalaena brumata</name>
    <dbReference type="NCBI Taxonomy" id="104452"/>
    <lineage>
        <taxon>Eukaryota</taxon>
        <taxon>Metazoa</taxon>
        <taxon>Ecdysozoa</taxon>
        <taxon>Arthropoda</taxon>
        <taxon>Hexapoda</taxon>
        <taxon>Insecta</taxon>
        <taxon>Pterygota</taxon>
        <taxon>Neoptera</taxon>
        <taxon>Endopterygota</taxon>
        <taxon>Lepidoptera</taxon>
        <taxon>Glossata</taxon>
        <taxon>Ditrysia</taxon>
        <taxon>Geometroidea</taxon>
        <taxon>Geometridae</taxon>
        <taxon>Larentiinae</taxon>
        <taxon>Operophtera</taxon>
    </lineage>
</organism>
<accession>A0A0L7KNP6</accession>
<name>A0A0L7KNP6_OPEBR</name>
<evidence type="ECO:0000313" key="1">
    <source>
        <dbReference type="EMBL" id="KOB64917.1"/>
    </source>
</evidence>
<dbReference type="AlphaFoldDB" id="A0A0L7KNP6"/>
<reference evidence="1 2" key="1">
    <citation type="journal article" date="2015" name="Genome Biol. Evol.">
        <title>The genome of winter moth (Operophtera brumata) provides a genomic perspective on sexual dimorphism and phenology.</title>
        <authorList>
            <person name="Derks M.F."/>
            <person name="Smit S."/>
            <person name="Salis L."/>
            <person name="Schijlen E."/>
            <person name="Bossers A."/>
            <person name="Mateman C."/>
            <person name="Pijl A.S."/>
            <person name="de Ridder D."/>
            <person name="Groenen M.A."/>
            <person name="Visser M.E."/>
            <person name="Megens H.J."/>
        </authorList>
    </citation>
    <scope>NUCLEOTIDE SEQUENCE [LARGE SCALE GENOMIC DNA]</scope>
    <source>
        <strain evidence="1">WM2013NL</strain>
        <tissue evidence="1">Head and thorax</tissue>
    </source>
</reference>
<evidence type="ECO:0000313" key="2">
    <source>
        <dbReference type="Proteomes" id="UP000037510"/>
    </source>
</evidence>
<dbReference type="Proteomes" id="UP000037510">
    <property type="component" value="Unassembled WGS sequence"/>
</dbReference>
<protein>
    <submittedName>
        <fullName evidence="1">Testis-expressed protein 14</fullName>
    </submittedName>
</protein>